<accession>X0YPU7</accession>
<protein>
    <recommendedName>
        <fullName evidence="2">Barstar (barnase inhibitor) domain-containing protein</fullName>
    </recommendedName>
</protein>
<comment type="caution">
    <text evidence="1">The sequence shown here is derived from an EMBL/GenBank/DDBJ whole genome shotgun (WGS) entry which is preliminary data.</text>
</comment>
<dbReference type="EMBL" id="BART01006129">
    <property type="protein sequence ID" value="GAG58255.1"/>
    <property type="molecule type" value="Genomic_DNA"/>
</dbReference>
<evidence type="ECO:0008006" key="2">
    <source>
        <dbReference type="Google" id="ProtNLM"/>
    </source>
</evidence>
<dbReference type="AlphaFoldDB" id="X0YPU7"/>
<feature type="non-terminal residue" evidence="1">
    <location>
        <position position="114"/>
    </location>
</feature>
<evidence type="ECO:0000313" key="1">
    <source>
        <dbReference type="EMBL" id="GAG58255.1"/>
    </source>
</evidence>
<organism evidence="1">
    <name type="scientific">marine sediment metagenome</name>
    <dbReference type="NCBI Taxonomy" id="412755"/>
    <lineage>
        <taxon>unclassified sequences</taxon>
        <taxon>metagenomes</taxon>
        <taxon>ecological metagenomes</taxon>
    </lineage>
</organism>
<sequence length="114" mass="13199">MKVSIKVVDNVILRSFKGDVSYQDILNSWDDILAKFEDLTAYNGLISDFLEADMHHEDKNLNELVDFLKNHLDKISGMKLAIVMDTPHVTRTIMMDQKMKSLHIRPFTTRQSAF</sequence>
<name>X0YPU7_9ZZZZ</name>
<reference evidence="1" key="1">
    <citation type="journal article" date="2014" name="Front. Microbiol.">
        <title>High frequency of phylogenetically diverse reductive dehalogenase-homologous genes in deep subseafloor sedimentary metagenomes.</title>
        <authorList>
            <person name="Kawai M."/>
            <person name="Futagami T."/>
            <person name="Toyoda A."/>
            <person name="Takaki Y."/>
            <person name="Nishi S."/>
            <person name="Hori S."/>
            <person name="Arai W."/>
            <person name="Tsubouchi T."/>
            <person name="Morono Y."/>
            <person name="Uchiyama I."/>
            <person name="Ito T."/>
            <person name="Fujiyama A."/>
            <person name="Inagaki F."/>
            <person name="Takami H."/>
        </authorList>
    </citation>
    <scope>NUCLEOTIDE SEQUENCE</scope>
    <source>
        <strain evidence="1">Expedition CK06-06</strain>
    </source>
</reference>
<gene>
    <name evidence="1" type="ORF">S01H4_13951</name>
</gene>
<proteinExistence type="predicted"/>